<sequence length="80" mass="9108">MFGPATFCIIIIVASITTILDGHVAASPDRPLYPDETRTMSRWTRYKIMIPNTPVKLSRSNGQSIYSLWRRIIVVIQSQN</sequence>
<keyword evidence="1" id="KW-0732">Signal</keyword>
<dbReference type="EMBL" id="JAPCWZ010000003">
    <property type="protein sequence ID" value="KAK8874358.1"/>
    <property type="molecule type" value="Genomic_DNA"/>
</dbReference>
<evidence type="ECO:0000313" key="3">
    <source>
        <dbReference type="Proteomes" id="UP001390339"/>
    </source>
</evidence>
<feature type="signal peptide" evidence="1">
    <location>
        <begin position="1"/>
        <end position="26"/>
    </location>
</feature>
<evidence type="ECO:0000313" key="2">
    <source>
        <dbReference type="EMBL" id="KAK8874358.1"/>
    </source>
</evidence>
<protein>
    <recommendedName>
        <fullName evidence="4">Secreted protein</fullName>
    </recommendedName>
</protein>
<name>A0ABR2J9X4_9PEZI</name>
<keyword evidence="3" id="KW-1185">Reference proteome</keyword>
<dbReference type="Proteomes" id="UP001390339">
    <property type="component" value="Unassembled WGS sequence"/>
</dbReference>
<comment type="caution">
    <text evidence="2">The sequence shown here is derived from an EMBL/GenBank/DDBJ whole genome shotgun (WGS) entry which is preliminary data.</text>
</comment>
<evidence type="ECO:0008006" key="4">
    <source>
        <dbReference type="Google" id="ProtNLM"/>
    </source>
</evidence>
<feature type="chain" id="PRO_5045870266" description="Secreted protein" evidence="1">
    <location>
        <begin position="27"/>
        <end position="80"/>
    </location>
</feature>
<reference evidence="2 3" key="1">
    <citation type="journal article" date="2024" name="IMA Fungus">
        <title>Apiospora arundinis, a panoply of carbohydrate-active enzymes and secondary metabolites.</title>
        <authorList>
            <person name="Sorensen T."/>
            <person name="Petersen C."/>
            <person name="Muurmann A.T."/>
            <person name="Christiansen J.V."/>
            <person name="Brundto M.L."/>
            <person name="Overgaard C.K."/>
            <person name="Boysen A.T."/>
            <person name="Wollenberg R.D."/>
            <person name="Larsen T.O."/>
            <person name="Sorensen J.L."/>
            <person name="Nielsen K.L."/>
            <person name="Sondergaard T.E."/>
        </authorList>
    </citation>
    <scope>NUCLEOTIDE SEQUENCE [LARGE SCALE GENOMIC DNA]</scope>
    <source>
        <strain evidence="2 3">AAU 773</strain>
    </source>
</reference>
<accession>A0ABR2J9X4</accession>
<evidence type="ECO:0000256" key="1">
    <source>
        <dbReference type="SAM" id="SignalP"/>
    </source>
</evidence>
<proteinExistence type="predicted"/>
<organism evidence="2 3">
    <name type="scientific">Apiospora arundinis</name>
    <dbReference type="NCBI Taxonomy" id="335852"/>
    <lineage>
        <taxon>Eukaryota</taxon>
        <taxon>Fungi</taxon>
        <taxon>Dikarya</taxon>
        <taxon>Ascomycota</taxon>
        <taxon>Pezizomycotina</taxon>
        <taxon>Sordariomycetes</taxon>
        <taxon>Xylariomycetidae</taxon>
        <taxon>Amphisphaeriales</taxon>
        <taxon>Apiosporaceae</taxon>
        <taxon>Apiospora</taxon>
    </lineage>
</organism>
<gene>
    <name evidence="2" type="ORF">PGQ11_004872</name>
</gene>